<feature type="repeat" description="PPR" evidence="8">
    <location>
        <begin position="1158"/>
        <end position="1192"/>
    </location>
</feature>
<accession>A0ABD1T3J2</accession>
<dbReference type="Pfam" id="PF13812">
    <property type="entry name" value="PPR_3"/>
    <property type="match status" value="1"/>
</dbReference>
<dbReference type="Pfam" id="PF01417">
    <property type="entry name" value="ENTH"/>
    <property type="match status" value="1"/>
</dbReference>
<dbReference type="InterPro" id="IPR013809">
    <property type="entry name" value="ENTH"/>
</dbReference>
<dbReference type="Gene3D" id="1.25.40.90">
    <property type="match status" value="1"/>
</dbReference>
<feature type="domain" description="ENTH" evidence="10">
    <location>
        <begin position="18"/>
        <end position="150"/>
    </location>
</feature>
<feature type="compositionally biased region" description="Basic and acidic residues" evidence="9">
    <location>
        <begin position="149"/>
        <end position="161"/>
    </location>
</feature>
<evidence type="ECO:0000256" key="5">
    <source>
        <dbReference type="ARBA" id="ARBA00022737"/>
    </source>
</evidence>
<reference evidence="12" key="1">
    <citation type="submission" date="2024-07" db="EMBL/GenBank/DDBJ databases">
        <title>Two chromosome-level genome assemblies of Korean endemic species Abeliophyllum distichum and Forsythia ovata (Oleaceae).</title>
        <authorList>
            <person name="Jang H."/>
        </authorList>
    </citation>
    <scope>NUCLEOTIDE SEQUENCE [LARGE SCALE GENOMIC DNA]</scope>
</reference>
<feature type="compositionally biased region" description="Basic and acidic residues" evidence="9">
    <location>
        <begin position="239"/>
        <end position="250"/>
    </location>
</feature>
<evidence type="ECO:0000313" key="12">
    <source>
        <dbReference type="Proteomes" id="UP001604277"/>
    </source>
</evidence>
<feature type="repeat" description="PPR" evidence="8">
    <location>
        <begin position="1021"/>
        <end position="1055"/>
    </location>
</feature>
<dbReference type="GO" id="GO:0030136">
    <property type="term" value="C:clathrin-coated vesicle"/>
    <property type="evidence" value="ECO:0007669"/>
    <property type="project" value="UniProtKB-SubCell"/>
</dbReference>
<evidence type="ECO:0000313" key="11">
    <source>
        <dbReference type="EMBL" id="KAL2507279.1"/>
    </source>
</evidence>
<dbReference type="Proteomes" id="UP001604277">
    <property type="component" value="Unassembled WGS sequence"/>
</dbReference>
<evidence type="ECO:0000259" key="10">
    <source>
        <dbReference type="PROSITE" id="PS50942"/>
    </source>
</evidence>
<feature type="region of interest" description="Disordered" evidence="9">
    <location>
        <begin position="149"/>
        <end position="393"/>
    </location>
</feature>
<protein>
    <submittedName>
        <fullName evidence="11">Pentatricopeptide repeat protein</fullName>
    </submittedName>
</protein>
<feature type="compositionally biased region" description="Low complexity" evidence="9">
    <location>
        <begin position="452"/>
        <end position="468"/>
    </location>
</feature>
<feature type="compositionally biased region" description="Polar residues" evidence="9">
    <location>
        <begin position="495"/>
        <end position="512"/>
    </location>
</feature>
<organism evidence="11 12">
    <name type="scientific">Forsythia ovata</name>
    <dbReference type="NCBI Taxonomy" id="205694"/>
    <lineage>
        <taxon>Eukaryota</taxon>
        <taxon>Viridiplantae</taxon>
        <taxon>Streptophyta</taxon>
        <taxon>Embryophyta</taxon>
        <taxon>Tracheophyta</taxon>
        <taxon>Spermatophyta</taxon>
        <taxon>Magnoliopsida</taxon>
        <taxon>eudicotyledons</taxon>
        <taxon>Gunneridae</taxon>
        <taxon>Pentapetalae</taxon>
        <taxon>asterids</taxon>
        <taxon>lamiids</taxon>
        <taxon>Lamiales</taxon>
        <taxon>Oleaceae</taxon>
        <taxon>Forsythieae</taxon>
        <taxon>Forsythia</taxon>
    </lineage>
</organism>
<evidence type="ECO:0000256" key="4">
    <source>
        <dbReference type="ARBA" id="ARBA00010130"/>
    </source>
</evidence>
<dbReference type="Pfam" id="PF13041">
    <property type="entry name" value="PPR_2"/>
    <property type="match status" value="6"/>
</dbReference>
<feature type="compositionally biased region" description="Polar residues" evidence="9">
    <location>
        <begin position="583"/>
        <end position="598"/>
    </location>
</feature>
<dbReference type="NCBIfam" id="TIGR00756">
    <property type="entry name" value="PPR"/>
    <property type="match status" value="14"/>
</dbReference>
<feature type="region of interest" description="Disordered" evidence="9">
    <location>
        <begin position="800"/>
        <end position="819"/>
    </location>
</feature>
<feature type="repeat" description="PPR" evidence="8">
    <location>
        <begin position="1409"/>
        <end position="1443"/>
    </location>
</feature>
<dbReference type="InterPro" id="IPR011990">
    <property type="entry name" value="TPR-like_helical_dom_sf"/>
</dbReference>
<feature type="repeat" description="PPR" evidence="8">
    <location>
        <begin position="1635"/>
        <end position="1669"/>
    </location>
</feature>
<feature type="repeat" description="PPR" evidence="8">
    <location>
        <begin position="1056"/>
        <end position="1090"/>
    </location>
</feature>
<dbReference type="GO" id="GO:0005794">
    <property type="term" value="C:Golgi apparatus"/>
    <property type="evidence" value="ECO:0007669"/>
    <property type="project" value="UniProtKB-SubCell"/>
</dbReference>
<feature type="repeat" description="PPR" evidence="8">
    <location>
        <begin position="1269"/>
        <end position="1303"/>
    </location>
</feature>
<feature type="region of interest" description="Disordered" evidence="9">
    <location>
        <begin position="583"/>
        <end position="610"/>
    </location>
</feature>
<dbReference type="SUPFAM" id="SSF48464">
    <property type="entry name" value="ENTH/VHS domain"/>
    <property type="match status" value="1"/>
</dbReference>
<evidence type="ECO:0000256" key="7">
    <source>
        <dbReference type="ARBA" id="ARBA00023329"/>
    </source>
</evidence>
<feature type="repeat" description="PPR" evidence="8">
    <location>
        <begin position="1530"/>
        <end position="1564"/>
    </location>
</feature>
<dbReference type="SMART" id="SM00273">
    <property type="entry name" value="ENTH"/>
    <property type="match status" value="1"/>
</dbReference>
<dbReference type="FunFam" id="1.25.40.90:FF:000006">
    <property type="entry name" value="Clathrin interactor 1"/>
    <property type="match status" value="1"/>
</dbReference>
<comment type="subcellular location">
    <subcellularLocation>
        <location evidence="1">Cytoplasmic vesicle</location>
        <location evidence="1">Clathrin-coated vesicle</location>
    </subcellularLocation>
    <subcellularLocation>
        <location evidence="2">Golgi apparatus</location>
    </subcellularLocation>
</comment>
<gene>
    <name evidence="11" type="ORF">Fot_30926</name>
</gene>
<dbReference type="CDD" id="cd03571">
    <property type="entry name" value="ENTH"/>
    <property type="match status" value="1"/>
</dbReference>
<feature type="compositionally biased region" description="Polar residues" evidence="9">
    <location>
        <begin position="411"/>
        <end position="438"/>
    </location>
</feature>
<feature type="repeat" description="PPR" evidence="8">
    <location>
        <begin position="1304"/>
        <end position="1338"/>
    </location>
</feature>
<dbReference type="Gene3D" id="1.25.40.10">
    <property type="entry name" value="Tetratricopeptide repeat domain"/>
    <property type="match status" value="7"/>
</dbReference>
<dbReference type="InterPro" id="IPR008942">
    <property type="entry name" value="ENTH_VHS"/>
</dbReference>
<feature type="repeat" description="PPR" evidence="8">
    <location>
        <begin position="1600"/>
        <end position="1634"/>
    </location>
</feature>
<keyword evidence="12" id="KW-1185">Reference proteome</keyword>
<proteinExistence type="inferred from homology"/>
<feature type="repeat" description="PPR" evidence="8">
    <location>
        <begin position="1565"/>
        <end position="1599"/>
    </location>
</feature>
<feature type="repeat" description="PPR" evidence="8">
    <location>
        <begin position="1123"/>
        <end position="1157"/>
    </location>
</feature>
<feature type="region of interest" description="Disordered" evidence="9">
    <location>
        <begin position="637"/>
        <end position="656"/>
    </location>
</feature>
<feature type="region of interest" description="Disordered" evidence="9">
    <location>
        <begin position="411"/>
        <end position="540"/>
    </location>
</feature>
<feature type="compositionally biased region" description="Polar residues" evidence="9">
    <location>
        <begin position="372"/>
        <end position="386"/>
    </location>
</feature>
<feature type="compositionally biased region" description="Low complexity" evidence="9">
    <location>
        <begin position="312"/>
        <end position="340"/>
    </location>
</feature>
<sequence length="1710" mass="187977">MKKAFDQTVRDIKREVNKKVLKVPTIEQKVLDATSNEPWGPHGSLLADIAHATRNYHEYQMIMSVIWKRINDTGKNWRHVYKALTVLEYLVAHGSERVIDEIREHAYQISTLSDFQYIDSSGRDQGNNVRKKSQSLVVLVNDKERIQEVRQKAAANRDKYRNTSMGNMYRPCRDDDRNGYGREREWGQRDDDRYGRYGDSYGRDGDKYEERSGRGGYRDDDYGGRSRSIDNYQYGSRSRSADQDRDRAYEDDGQYSSRGSGAKADDHSQDGSTVGRQIDRKYSEQNLNAPPSYEDAVNGARSPTYSERDGEPSQASAPKASSHPSSASPSDATAAAASLSPPVPVPVPVAAPAPANKKVGGFDEFDPRGSAAPTTSNVGAPTTSGGTEMDLLGSLSESFSSNSLALVPVTQQTTTSEADASENSSHGLSFVATSTQPSDDPFGDGPFKAVTSANTSTSSFHPSSSQSSGLPQPIPQNTTTAFGSTFHDANYMPSGPSSVQLPSPQQELSSHNQDVDILADILPPSGSSLPVNSQTGYPVQASQPALQSAFASQLGQPSLQTSYPLQPGQSVPMASTFPAQADQASQMGFPTQSGQPTSLAGFPSQMGSSQAGIQNSLIGQSADSNAKFYGGNHLQSGSAGPAAMHMGQFSSAHGSQSVLPASTMSSAIVTQPSKDKFETKSTVWADTLSRGLVNLNISGPKTNPLADIGVDFDSINRKERRMEKPTASPATSNVTMGKAMGSGSGIGRAGAGALRPSSTPMMGSGMGIGTTGGPGSSTSKYFRLGLTINKNQTCSSFGPRRNPCPLLEKSDSPPPVTTITHRRLSTSTVRSPPETMSKRVLSIALFSPTLRFYSIKFFTRFLSTDNSLHGLVDPDLNFPGNDYFSNQNSHAQSISDQDLTFLRDSLSDSKVENFGSGKCSNDAYTIINAIRTNNDGVGDKSQKFLRLFREKLNENLVVDVLKNVQNAELGVKFFMWVGRQIGYTHSLSVYNALLDLLGCDKNDRIPNHLLEEIKDDDREVLGRLLNVLIRKCCRNGMWNLALEELGRLKDFGYKPSRVTYNALILVFLEAGRLDTAFLLHKEMLHLGFKMDMHLLGCFVHSLCKVGKWRDALELIDKEDAALDVVIYTKMISGLCEASLFEEAMDFLNRMRSSSCVPNVVTYKILLCGCLNKGKLGRCKRILSMMITEGCYPSPKIFNSLLHAYCKSGDYSYAYKLLKKMADCGCQPGYVVYNILIGSICGNEELPSPDVLELAEKAYSEMLDAGIVLNKVNVSNFTRCLCGVGKYEKTYNVIHEMMSKGFIPETSTYNKVIGFLCDSSKVDKAFLLFREMRRNDIVPNVYTYTILIDSFCKAGLIQQARCWLSEMLRDGCTPTVVTYTALIHAYLKARKMSDANELFELMLSKGCTPNVVTFTALIDGYCKAGDVERACQIYARMRGNGNSQDVDVYFRIADDRSKEPNIVTYGALVDGLCKAHRVKEARSVLDAMLAEGCEPNHVVYDALIDGFCKVGKLEEAQEVFAKMSERGYSPNVYTYSSLIDRLFKDKRLDLALKVLSKMLESSCAPNVIIYTEMIDGLCKVGKTGEAYKLMLMMEEKGCKPNVVTYTAMIDGFGKAGKVDKSLELLQEMSTKGCAPNYITYKVLINHCCAVGLLDEAYQLLEEMKQTYWPTHLANYHKVIEGIQQGVHDESWTSRMKLVRMILLLLFQFTKF</sequence>
<evidence type="ECO:0000256" key="8">
    <source>
        <dbReference type="PROSITE-ProRule" id="PRU00708"/>
    </source>
</evidence>
<evidence type="ECO:0000256" key="3">
    <source>
        <dbReference type="ARBA" id="ARBA00007626"/>
    </source>
</evidence>
<feature type="region of interest" description="Disordered" evidence="9">
    <location>
        <begin position="719"/>
        <end position="738"/>
    </location>
</feature>
<feature type="repeat" description="PPR" evidence="8">
    <location>
        <begin position="1193"/>
        <end position="1227"/>
    </location>
</feature>
<dbReference type="PANTHER" id="PTHR47934:SF28">
    <property type="entry name" value="OS04G0488500 PROTEIN"/>
    <property type="match status" value="1"/>
</dbReference>
<dbReference type="EMBL" id="JBFOLJ010000009">
    <property type="protein sequence ID" value="KAL2507279.1"/>
    <property type="molecule type" value="Genomic_DNA"/>
</dbReference>
<dbReference type="PROSITE" id="PS50942">
    <property type="entry name" value="ENTH"/>
    <property type="match status" value="1"/>
</dbReference>
<keyword evidence="5" id="KW-0677">Repeat</keyword>
<feature type="repeat" description="PPR" evidence="8">
    <location>
        <begin position="1460"/>
        <end position="1494"/>
    </location>
</feature>
<keyword evidence="7" id="KW-0968">Cytoplasmic vesicle</keyword>
<evidence type="ECO:0000256" key="2">
    <source>
        <dbReference type="ARBA" id="ARBA00004555"/>
    </source>
</evidence>
<comment type="similarity">
    <text evidence="4">Belongs to the epsin family.</text>
</comment>
<dbReference type="InterPro" id="IPR051114">
    <property type="entry name" value="Mito_RNA_Proc_CCM1"/>
</dbReference>
<comment type="similarity">
    <text evidence="3">Belongs to the PPR family. P subfamily.</text>
</comment>
<feature type="repeat" description="PPR" evidence="8">
    <location>
        <begin position="1495"/>
        <end position="1529"/>
    </location>
</feature>
<evidence type="ECO:0000256" key="6">
    <source>
        <dbReference type="ARBA" id="ARBA00023034"/>
    </source>
</evidence>
<comment type="caution">
    <text evidence="11">The sequence shown here is derived from an EMBL/GenBank/DDBJ whole genome shotgun (WGS) entry which is preliminary data.</text>
</comment>
<feature type="repeat" description="PPR" evidence="8">
    <location>
        <begin position="1339"/>
        <end position="1373"/>
    </location>
</feature>
<dbReference type="PROSITE" id="PS51375">
    <property type="entry name" value="PPR"/>
    <property type="match status" value="16"/>
</dbReference>
<evidence type="ECO:0000256" key="1">
    <source>
        <dbReference type="ARBA" id="ARBA00004132"/>
    </source>
</evidence>
<keyword evidence="6" id="KW-0333">Golgi apparatus</keyword>
<name>A0ABD1T3J2_9LAMI</name>
<feature type="compositionally biased region" description="Polar residues" evidence="9">
    <location>
        <begin position="525"/>
        <end position="540"/>
    </location>
</feature>
<dbReference type="InterPro" id="IPR002885">
    <property type="entry name" value="PPR_rpt"/>
</dbReference>
<feature type="repeat" description="PPR" evidence="8">
    <location>
        <begin position="1374"/>
        <end position="1408"/>
    </location>
</feature>
<feature type="compositionally biased region" description="Pro residues" evidence="9">
    <location>
        <begin position="341"/>
        <end position="351"/>
    </location>
</feature>
<dbReference type="FunFam" id="1.25.40.10:FF:000558">
    <property type="entry name" value="Pentatricopeptide repeat-containing protein At5g39710"/>
    <property type="match status" value="1"/>
</dbReference>
<evidence type="ECO:0000256" key="9">
    <source>
        <dbReference type="SAM" id="MobiDB-lite"/>
    </source>
</evidence>
<dbReference type="Pfam" id="PF12854">
    <property type="entry name" value="PPR_1"/>
    <property type="match status" value="2"/>
</dbReference>
<dbReference type="PANTHER" id="PTHR47934">
    <property type="entry name" value="PENTATRICOPEPTIDE REPEAT-CONTAINING PROTEIN PET309, MITOCHONDRIAL"/>
    <property type="match status" value="1"/>
</dbReference>
<feature type="compositionally biased region" description="Basic and acidic residues" evidence="9">
    <location>
        <begin position="171"/>
        <end position="228"/>
    </location>
</feature>